<dbReference type="SUPFAM" id="SSF56091">
    <property type="entry name" value="DNA ligase/mRNA capping enzyme, catalytic domain"/>
    <property type="match status" value="1"/>
</dbReference>
<keyword evidence="5" id="KW-0539">Nucleus</keyword>
<keyword evidence="3" id="KW-0547">Nucleotide-binding</keyword>
<protein>
    <recommendedName>
        <fullName evidence="7">ATP-dependent DNA ligase family profile domain-containing protein</fullName>
    </recommendedName>
</protein>
<evidence type="ECO:0000256" key="3">
    <source>
        <dbReference type="ARBA" id="ARBA00022741"/>
    </source>
</evidence>
<dbReference type="Gene3D" id="1.10.3260.10">
    <property type="entry name" value="DNA ligase, ATP-dependent, N-terminal domain"/>
    <property type="match status" value="1"/>
</dbReference>
<evidence type="ECO:0000256" key="4">
    <source>
        <dbReference type="ARBA" id="ARBA00022840"/>
    </source>
</evidence>
<feature type="region of interest" description="Disordered" evidence="6">
    <location>
        <begin position="934"/>
        <end position="959"/>
    </location>
</feature>
<dbReference type="GO" id="GO:0006310">
    <property type="term" value="P:DNA recombination"/>
    <property type="evidence" value="ECO:0007669"/>
    <property type="project" value="InterPro"/>
</dbReference>
<accession>A0AAJ0BMG2</accession>
<evidence type="ECO:0000256" key="2">
    <source>
        <dbReference type="ARBA" id="ARBA00022598"/>
    </source>
</evidence>
<dbReference type="GO" id="GO:0003910">
    <property type="term" value="F:DNA ligase (ATP) activity"/>
    <property type="evidence" value="ECO:0007669"/>
    <property type="project" value="InterPro"/>
</dbReference>
<dbReference type="Pfam" id="PF01068">
    <property type="entry name" value="DNA_ligase_A_M"/>
    <property type="match status" value="1"/>
</dbReference>
<dbReference type="GO" id="GO:0003677">
    <property type="term" value="F:DNA binding"/>
    <property type="evidence" value="ECO:0007669"/>
    <property type="project" value="InterPro"/>
</dbReference>
<reference evidence="8" key="1">
    <citation type="submission" date="2023-06" db="EMBL/GenBank/DDBJ databases">
        <title>Genome-scale phylogeny and comparative genomics of the fungal order Sordariales.</title>
        <authorList>
            <consortium name="Lawrence Berkeley National Laboratory"/>
            <person name="Hensen N."/>
            <person name="Bonometti L."/>
            <person name="Westerberg I."/>
            <person name="Brannstrom I.O."/>
            <person name="Guillou S."/>
            <person name="Cros-Aarteil S."/>
            <person name="Calhoun S."/>
            <person name="Haridas S."/>
            <person name="Kuo A."/>
            <person name="Mondo S."/>
            <person name="Pangilinan J."/>
            <person name="Riley R."/>
            <person name="Labutti K."/>
            <person name="Andreopoulos B."/>
            <person name="Lipzen A."/>
            <person name="Chen C."/>
            <person name="Yanf M."/>
            <person name="Daum C."/>
            <person name="Ng V."/>
            <person name="Clum A."/>
            <person name="Steindorff A."/>
            <person name="Ohm R."/>
            <person name="Martin F."/>
            <person name="Silar P."/>
            <person name="Natvig D."/>
            <person name="Lalanne C."/>
            <person name="Gautier V."/>
            <person name="Ament-Velasquez S.L."/>
            <person name="Kruys A."/>
            <person name="Hutchinson M.I."/>
            <person name="Powell A.J."/>
            <person name="Barry K."/>
            <person name="Miller A.N."/>
            <person name="Grigoriev I.V."/>
            <person name="Debuchy R."/>
            <person name="Gladieux P."/>
            <person name="Thoren M.H."/>
            <person name="Johannesson H."/>
        </authorList>
    </citation>
    <scope>NUCLEOTIDE SEQUENCE</scope>
    <source>
        <strain evidence="8">PSN4</strain>
    </source>
</reference>
<evidence type="ECO:0000256" key="5">
    <source>
        <dbReference type="ARBA" id="ARBA00023242"/>
    </source>
</evidence>
<dbReference type="Gene3D" id="3.30.470.30">
    <property type="entry name" value="DNA ligase/mRNA capping enzyme"/>
    <property type="match status" value="1"/>
</dbReference>
<dbReference type="CDD" id="cd08039">
    <property type="entry name" value="Adenylation_DNA_ligase_Fungal"/>
    <property type="match status" value="1"/>
</dbReference>
<feature type="compositionally biased region" description="Low complexity" evidence="6">
    <location>
        <begin position="934"/>
        <end position="954"/>
    </location>
</feature>
<organism evidence="8 9">
    <name type="scientific">Echria macrotheca</name>
    <dbReference type="NCBI Taxonomy" id="438768"/>
    <lineage>
        <taxon>Eukaryota</taxon>
        <taxon>Fungi</taxon>
        <taxon>Dikarya</taxon>
        <taxon>Ascomycota</taxon>
        <taxon>Pezizomycotina</taxon>
        <taxon>Sordariomycetes</taxon>
        <taxon>Sordariomycetidae</taxon>
        <taxon>Sordariales</taxon>
        <taxon>Schizotheciaceae</taxon>
        <taxon>Echria</taxon>
    </lineage>
</organism>
<feature type="compositionally biased region" description="Polar residues" evidence="6">
    <location>
        <begin position="742"/>
        <end position="752"/>
    </location>
</feature>
<dbReference type="Proteomes" id="UP001239445">
    <property type="component" value="Unassembled WGS sequence"/>
</dbReference>
<dbReference type="InterPro" id="IPR012340">
    <property type="entry name" value="NA-bd_OB-fold"/>
</dbReference>
<keyword evidence="2" id="KW-0436">Ligase</keyword>
<dbReference type="PANTHER" id="PTHR45997">
    <property type="entry name" value="DNA LIGASE 4"/>
    <property type="match status" value="1"/>
</dbReference>
<dbReference type="InterPro" id="IPR029710">
    <property type="entry name" value="LIG4"/>
</dbReference>
<feature type="domain" description="ATP-dependent DNA ligase family profile" evidence="7">
    <location>
        <begin position="383"/>
        <end position="523"/>
    </location>
</feature>
<dbReference type="GO" id="GO:0006297">
    <property type="term" value="P:nucleotide-excision repair, DNA gap filling"/>
    <property type="evidence" value="ECO:0007669"/>
    <property type="project" value="TreeGrafter"/>
</dbReference>
<keyword evidence="4" id="KW-0067">ATP-binding</keyword>
<dbReference type="PROSITE" id="PS50160">
    <property type="entry name" value="DNA_LIGASE_A3"/>
    <property type="match status" value="1"/>
</dbReference>
<proteinExistence type="inferred from homology"/>
<name>A0AAJ0BMG2_9PEZI</name>
<dbReference type="Gene3D" id="2.40.50.140">
    <property type="entry name" value="Nucleic acid-binding proteins"/>
    <property type="match status" value="1"/>
</dbReference>
<dbReference type="AlphaFoldDB" id="A0AAJ0BMG2"/>
<keyword evidence="9" id="KW-1185">Reference proteome</keyword>
<evidence type="ECO:0000256" key="6">
    <source>
        <dbReference type="SAM" id="MobiDB-lite"/>
    </source>
</evidence>
<feature type="compositionally biased region" description="Polar residues" evidence="6">
    <location>
        <begin position="672"/>
        <end position="697"/>
    </location>
</feature>
<comment type="similarity">
    <text evidence="1">Belongs to the ATP-dependent DNA ligase family.</text>
</comment>
<dbReference type="GO" id="GO:0006303">
    <property type="term" value="P:double-strand break repair via nonhomologous end joining"/>
    <property type="evidence" value="ECO:0007669"/>
    <property type="project" value="TreeGrafter"/>
</dbReference>
<dbReference type="GO" id="GO:0032807">
    <property type="term" value="C:DNA ligase IV complex"/>
    <property type="evidence" value="ECO:0007669"/>
    <property type="project" value="TreeGrafter"/>
</dbReference>
<feature type="region of interest" description="Disordered" evidence="6">
    <location>
        <begin position="668"/>
        <end position="787"/>
    </location>
</feature>
<dbReference type="InterPro" id="IPR036599">
    <property type="entry name" value="DNA_ligase_N_sf"/>
</dbReference>
<dbReference type="Pfam" id="PF04675">
    <property type="entry name" value="DNA_ligase_A_N"/>
    <property type="match status" value="1"/>
</dbReference>
<sequence length="1043" mass="117215">MPFLFSYVCDLLQRLEDNQHAKVGLKTNADIIQDWFKQHQGLLIRDDHDIAALLSTLLPEKRTDRVYFIRENRIQTIFGRALSLGRTRLSQLARWSVAGSDVDIASCIEGILKETPNPVCPFQGPVTVEEIDNLLQRIAAGCRFSAPSVRSSHTAAPPKEREIELGELYKRLPARDAKWLTRLILKNFEPVVVDPQIIYRAYHPYLPAIIKVQDDLAVAGRILANIRRDRTVTGKTTLADYLKPTLGVKIGRQPWFKGRSIQHCLDMSHGRMSCEEKLDGEYCQIHIDLRKGKDCIQIFSKSGKDSTQDRVRLHDSIRQSLQLGTPMCPIKKGCILEGELVVYSDKDSKILDFHKIRKHVSRSGAFLGTDQDSQRHPWEHLMIVYYDLFMVDDESLLAVRQSERFKRLKELIKIVPGRSDLVRREIIDCDRRTAVSDLRRAFAKCIVARGEGLVLKPDDPYFEFESSRRPYSCCAIKLKKEYIGGFGDIGDFAVVGARFDAAKAQTYNLRGLKWTHFYIGCLENKDEVQRFQAKPRFVVTNVVELNATQLQMFITHVNHDSVNFNYNQTISLRIEPGIDNGKRPAVVFLEPPVFDIRCFSFDREGNTGFWSPRFPMVNKIHWDRTYRDTISFRELQDMAAKEKEAPQPEDSQELLGWIAALENADPKKALQDASQSTVATTEASTSQVTGSVASSIPEQHGVVPAPLPSSPTATAPTESTASSPPTVRGSSVSPKVVDARRSSSNHMANSPSKGRKRSLDGPPQHPGREKARRCSDDKTNASPGSQLTRVREPLVDVNEGSLRRNHERVFIPRLPGIQSMHQPDAEREAADALATLSSSMPTSMSFHGVGLKPQRTIAATQPEKSSVRSRAFTHVMNHPSSGGNCPQLGGFCPLSNLSFLLSPCISGFLWVTEDLLGSHGVAEFAKDPTEWLNSTETPTSTALPSTTPGSTTASMKPRRRKKVALVDTRRKEATTAFLNRIRETGLKKRNGDRDWVCVFDWRVLETLRDEEAKYKRSGEKPSSRLEMSSSSHSIWRQHWVGLA</sequence>
<dbReference type="InterPro" id="IPR012308">
    <property type="entry name" value="DNA_ligase_ATP-dep_N"/>
</dbReference>
<evidence type="ECO:0000259" key="7">
    <source>
        <dbReference type="PROSITE" id="PS50160"/>
    </source>
</evidence>
<evidence type="ECO:0000313" key="8">
    <source>
        <dbReference type="EMBL" id="KAK1760989.1"/>
    </source>
</evidence>
<evidence type="ECO:0000256" key="1">
    <source>
        <dbReference type="ARBA" id="ARBA00007572"/>
    </source>
</evidence>
<gene>
    <name evidence="8" type="ORF">QBC47DRAFT_334900</name>
</gene>
<feature type="compositionally biased region" description="Basic and acidic residues" evidence="6">
    <location>
        <begin position="766"/>
        <end position="779"/>
    </location>
</feature>
<dbReference type="InterPro" id="IPR012310">
    <property type="entry name" value="DNA_ligase_ATP-dep_cent"/>
</dbReference>
<dbReference type="GO" id="GO:0005524">
    <property type="term" value="F:ATP binding"/>
    <property type="evidence" value="ECO:0007669"/>
    <property type="project" value="UniProtKB-KW"/>
</dbReference>
<dbReference type="PANTHER" id="PTHR45997:SF2">
    <property type="entry name" value="ATP DEPENDENT DNA LIGASE DOMAIN PROTEIN (AFU_ORTHOLOGUE AFUA_5G02430)"/>
    <property type="match status" value="1"/>
</dbReference>
<feature type="compositionally biased region" description="Low complexity" evidence="6">
    <location>
        <begin position="710"/>
        <end position="726"/>
    </location>
</feature>
<dbReference type="EMBL" id="MU839827">
    <property type="protein sequence ID" value="KAK1760989.1"/>
    <property type="molecule type" value="Genomic_DNA"/>
</dbReference>
<evidence type="ECO:0000313" key="9">
    <source>
        <dbReference type="Proteomes" id="UP001239445"/>
    </source>
</evidence>
<comment type="caution">
    <text evidence="8">The sequence shown here is derived from an EMBL/GenBank/DDBJ whole genome shotgun (WGS) entry which is preliminary data.</text>
</comment>